<dbReference type="Proteomes" id="UP000319732">
    <property type="component" value="Unassembled WGS sequence"/>
</dbReference>
<keyword evidence="3" id="KW-1185">Reference proteome</keyword>
<evidence type="ECO:0000313" key="3">
    <source>
        <dbReference type="Proteomes" id="UP000319732"/>
    </source>
</evidence>
<feature type="transmembrane region" description="Helical" evidence="1">
    <location>
        <begin position="42"/>
        <end position="60"/>
    </location>
</feature>
<proteinExistence type="predicted"/>
<feature type="transmembrane region" description="Helical" evidence="1">
    <location>
        <begin position="6"/>
        <end position="22"/>
    </location>
</feature>
<organism evidence="2 3">
    <name type="scientific">Exilibacterium tricleocarpae</name>
    <dbReference type="NCBI Taxonomy" id="2591008"/>
    <lineage>
        <taxon>Bacteria</taxon>
        <taxon>Pseudomonadati</taxon>
        <taxon>Pseudomonadota</taxon>
        <taxon>Gammaproteobacteria</taxon>
        <taxon>Cellvibrionales</taxon>
        <taxon>Cellvibrionaceae</taxon>
        <taxon>Exilibacterium</taxon>
    </lineage>
</organism>
<dbReference type="RefSeq" id="WP_142903880.1">
    <property type="nucleotide sequence ID" value="NZ_ML660091.1"/>
</dbReference>
<evidence type="ECO:0000313" key="2">
    <source>
        <dbReference type="EMBL" id="TQV81219.1"/>
    </source>
</evidence>
<dbReference type="AlphaFoldDB" id="A0A545TVH0"/>
<evidence type="ECO:0008006" key="4">
    <source>
        <dbReference type="Google" id="ProtNLM"/>
    </source>
</evidence>
<name>A0A545TVH0_9GAMM</name>
<gene>
    <name evidence="2" type="ORF">FKG94_08940</name>
</gene>
<keyword evidence="1" id="KW-0472">Membrane</keyword>
<sequence length="88" mass="9531">MITLISSLLAVLCSGIGLVVLSKSDAKRHRKDSEHWPLPKSIRWLTVVAVLLPGFALGFTGLVSSLLVWLGAITVSGWLIALLPRRLT</sequence>
<keyword evidence="1" id="KW-0812">Transmembrane</keyword>
<comment type="caution">
    <text evidence="2">The sequence shown here is derived from an EMBL/GenBank/DDBJ whole genome shotgun (WGS) entry which is preliminary data.</text>
</comment>
<protein>
    <recommendedName>
        <fullName evidence="4">DUF3325 domain-containing protein</fullName>
    </recommendedName>
</protein>
<accession>A0A545TVH0</accession>
<reference evidence="2 3" key="1">
    <citation type="submission" date="2019-06" db="EMBL/GenBank/DDBJ databases">
        <title>Whole genome sequence for Cellvibrionaceae sp. R142.</title>
        <authorList>
            <person name="Wang G."/>
        </authorList>
    </citation>
    <scope>NUCLEOTIDE SEQUENCE [LARGE SCALE GENOMIC DNA]</scope>
    <source>
        <strain evidence="2 3">R142</strain>
    </source>
</reference>
<dbReference type="EMBL" id="VHSG01000008">
    <property type="protein sequence ID" value="TQV81219.1"/>
    <property type="molecule type" value="Genomic_DNA"/>
</dbReference>
<keyword evidence="1" id="KW-1133">Transmembrane helix</keyword>
<feature type="transmembrane region" description="Helical" evidence="1">
    <location>
        <begin position="66"/>
        <end position="83"/>
    </location>
</feature>
<evidence type="ECO:0000256" key="1">
    <source>
        <dbReference type="SAM" id="Phobius"/>
    </source>
</evidence>